<keyword evidence="4" id="KW-0904">Protein phosphatase</keyword>
<evidence type="ECO:0000256" key="2">
    <source>
        <dbReference type="ARBA" id="ARBA00013064"/>
    </source>
</evidence>
<dbReference type="InterPro" id="IPR029021">
    <property type="entry name" value="Prot-tyrosine_phosphatase-like"/>
</dbReference>
<evidence type="ECO:0000256" key="4">
    <source>
        <dbReference type="ARBA" id="ARBA00022912"/>
    </source>
</evidence>
<dbReference type="RefSeq" id="XP_011315167.1">
    <property type="nucleotide sequence ID" value="XM_011316865.1"/>
</dbReference>
<feature type="compositionally biased region" description="Polar residues" evidence="5">
    <location>
        <begin position="410"/>
        <end position="420"/>
    </location>
</feature>
<dbReference type="InterPro" id="IPR044506">
    <property type="entry name" value="CDC14_C"/>
</dbReference>
<dbReference type="KEGG" id="fas:105274055"/>
<dbReference type="AlphaFoldDB" id="A0A9R1TSX6"/>
<protein>
    <recommendedName>
        <fullName evidence="2">protein-tyrosine-phosphatase</fullName>
        <ecNumber evidence="2">3.1.3.48</ecNumber>
    </recommendedName>
</protein>
<feature type="domain" description="Tyrosine specific protein phosphatases" evidence="7">
    <location>
        <begin position="268"/>
        <end position="330"/>
    </location>
</feature>
<accession>A0A9R1TSX6</accession>
<name>A0A9R1TSX6_9HYME</name>
<dbReference type="EC" id="3.1.3.48" evidence="2"/>
<dbReference type="GO" id="GO:0004725">
    <property type="term" value="F:protein tyrosine phosphatase activity"/>
    <property type="evidence" value="ECO:0007669"/>
    <property type="project" value="UniProtKB-EC"/>
</dbReference>
<dbReference type="PROSITE" id="PS00383">
    <property type="entry name" value="TYR_PHOSPHATASE_1"/>
    <property type="match status" value="1"/>
</dbReference>
<evidence type="ECO:0000256" key="3">
    <source>
        <dbReference type="ARBA" id="ARBA00022801"/>
    </source>
</evidence>
<dbReference type="Pfam" id="PF14671">
    <property type="entry name" value="DSPn"/>
    <property type="match status" value="1"/>
</dbReference>
<dbReference type="PROSITE" id="PS50054">
    <property type="entry name" value="TYR_PHOSPHATASE_DUAL"/>
    <property type="match status" value="1"/>
</dbReference>
<dbReference type="InterPro" id="IPR003595">
    <property type="entry name" value="Tyr_Pase_cat"/>
</dbReference>
<dbReference type="InterPro" id="IPR050561">
    <property type="entry name" value="PTP"/>
</dbReference>
<sequence length="493" mass="56453">MEHDYPSSVAYHPDICLITELIKNKFYFATLLPGKREPKATSDIYFFSIDDELIYNNFYNDFGPLNLACLYKYCWKVNHIFNNPRHYQRHIIHYTTDDEEKKTNAAFLVASYAILYLKMSPKQAYRLLITGNNQRQFKNFQDASMGRSPYTIGLQDCLNALYTAATFGLFNFEDFDVSEYEKYQQLKHGDLNWVIPQKFIAFIGPTADPGTPYHAPEHYIDYFMKNRVKTVVRLNRESYDPSRFTNHGISHYELFLPDGSIPSRKILHKFLRLAETTDGPLAIHCKAGLGRTGTLIAAYLIKHYKMTAKEAIAWTRICRPGSVIGHQQSWLEDIQDELWMSGEQHKLRNFGNSRTLIHHHRGIYSIANKTEKKMQTASANCQFPERSQPRPSNHERRENKSGKKLDSSDISRNTSANPGPSKSGFVRIFGKLKALGGHVSPTKTDSNVLDSSPVPPVKRKQLVTTTGVKRRNGKNSKLTQGDFLNKIKVGRAN</sequence>
<evidence type="ECO:0000259" key="7">
    <source>
        <dbReference type="PROSITE" id="PS50056"/>
    </source>
</evidence>
<dbReference type="CDD" id="cd14499">
    <property type="entry name" value="CDC14_C"/>
    <property type="match status" value="1"/>
</dbReference>
<dbReference type="Proteomes" id="UP000694866">
    <property type="component" value="Unplaced"/>
</dbReference>
<evidence type="ECO:0000256" key="5">
    <source>
        <dbReference type="SAM" id="MobiDB-lite"/>
    </source>
</evidence>
<keyword evidence="8" id="KW-1185">Reference proteome</keyword>
<comment type="similarity">
    <text evidence="1">Belongs to the protein-tyrosine phosphatase family. Non-receptor class CDC14 subfamily.</text>
</comment>
<dbReference type="PANTHER" id="PTHR23339">
    <property type="entry name" value="TYROSINE SPECIFIC PROTEIN PHOSPHATASE AND DUAL SPECIFICITY PROTEIN PHOSPHATASE"/>
    <property type="match status" value="1"/>
</dbReference>
<dbReference type="InterPro" id="IPR000387">
    <property type="entry name" value="Tyr_Pase_dom"/>
</dbReference>
<feature type="region of interest" description="Disordered" evidence="5">
    <location>
        <begin position="438"/>
        <end position="479"/>
    </location>
</feature>
<dbReference type="FunFam" id="3.90.190.10:FF:000006">
    <property type="entry name" value="Dual specificity protein phosphatase CDC14B"/>
    <property type="match status" value="1"/>
</dbReference>
<gene>
    <name evidence="9" type="primary">LOC105274055</name>
</gene>
<organism evidence="8 9">
    <name type="scientific">Fopius arisanus</name>
    <dbReference type="NCBI Taxonomy" id="64838"/>
    <lineage>
        <taxon>Eukaryota</taxon>
        <taxon>Metazoa</taxon>
        <taxon>Ecdysozoa</taxon>
        <taxon>Arthropoda</taxon>
        <taxon>Hexapoda</taxon>
        <taxon>Insecta</taxon>
        <taxon>Pterygota</taxon>
        <taxon>Neoptera</taxon>
        <taxon>Endopterygota</taxon>
        <taxon>Hymenoptera</taxon>
        <taxon>Apocrita</taxon>
        <taxon>Ichneumonoidea</taxon>
        <taxon>Braconidae</taxon>
        <taxon>Opiinae</taxon>
        <taxon>Fopius</taxon>
    </lineage>
</organism>
<dbReference type="InterPro" id="IPR020422">
    <property type="entry name" value="TYR_PHOSPHATASE_DUAL_dom"/>
</dbReference>
<dbReference type="SUPFAM" id="SSF52799">
    <property type="entry name" value="(Phosphotyrosine protein) phosphatases II"/>
    <property type="match status" value="2"/>
</dbReference>
<feature type="compositionally biased region" description="Basic and acidic residues" evidence="5">
    <location>
        <begin position="392"/>
        <end position="409"/>
    </location>
</feature>
<dbReference type="PROSITE" id="PS50056">
    <property type="entry name" value="TYR_PHOSPHATASE_2"/>
    <property type="match status" value="1"/>
</dbReference>
<evidence type="ECO:0000313" key="9">
    <source>
        <dbReference type="RefSeq" id="XP_011315167.1"/>
    </source>
</evidence>
<dbReference type="OrthoDB" id="266663at2759"/>
<keyword evidence="3" id="KW-0378">Hydrolase</keyword>
<dbReference type="SMART" id="SM00404">
    <property type="entry name" value="PTPc_motif"/>
    <property type="match status" value="1"/>
</dbReference>
<reference evidence="9" key="1">
    <citation type="submission" date="2025-08" db="UniProtKB">
        <authorList>
            <consortium name="RefSeq"/>
        </authorList>
    </citation>
    <scope>IDENTIFICATION</scope>
</reference>
<feature type="region of interest" description="Disordered" evidence="5">
    <location>
        <begin position="374"/>
        <end position="424"/>
    </location>
</feature>
<evidence type="ECO:0000256" key="1">
    <source>
        <dbReference type="ARBA" id="ARBA00007315"/>
    </source>
</evidence>
<dbReference type="InterPro" id="IPR016130">
    <property type="entry name" value="Tyr_Pase_AS"/>
</dbReference>
<dbReference type="Pfam" id="PF22785">
    <property type="entry name" value="Tc-R-P"/>
    <property type="match status" value="1"/>
</dbReference>
<feature type="compositionally biased region" description="Polar residues" evidence="5">
    <location>
        <begin position="441"/>
        <end position="450"/>
    </location>
</feature>
<evidence type="ECO:0000313" key="8">
    <source>
        <dbReference type="Proteomes" id="UP000694866"/>
    </source>
</evidence>
<proteinExistence type="inferred from homology"/>
<dbReference type="CDD" id="cd17657">
    <property type="entry name" value="CDC14_N"/>
    <property type="match status" value="1"/>
</dbReference>
<evidence type="ECO:0000259" key="6">
    <source>
        <dbReference type="PROSITE" id="PS50054"/>
    </source>
</evidence>
<dbReference type="Gene3D" id="3.90.190.10">
    <property type="entry name" value="Protein tyrosine phosphatase superfamily"/>
    <property type="match status" value="2"/>
</dbReference>
<dbReference type="GeneID" id="105274055"/>
<feature type="domain" description="Tyrosine-protein phosphatase" evidence="6">
    <location>
        <begin position="189"/>
        <end position="343"/>
    </location>
</feature>
<dbReference type="InterPro" id="IPR029260">
    <property type="entry name" value="DSPn"/>
</dbReference>